<name>A0AAD8EJZ9_DIPPU</name>
<proteinExistence type="predicted"/>
<feature type="transmembrane region" description="Helical" evidence="2">
    <location>
        <begin position="20"/>
        <end position="44"/>
    </location>
</feature>
<feature type="non-terminal residue" evidence="3">
    <location>
        <position position="173"/>
    </location>
</feature>
<keyword evidence="2" id="KW-0472">Membrane</keyword>
<reference evidence="3" key="2">
    <citation type="submission" date="2023-05" db="EMBL/GenBank/DDBJ databases">
        <authorList>
            <person name="Fouks B."/>
        </authorList>
    </citation>
    <scope>NUCLEOTIDE SEQUENCE</scope>
    <source>
        <strain evidence="3">Stay&amp;Tobe</strain>
        <tissue evidence="3">Testes</tissue>
    </source>
</reference>
<evidence type="ECO:0000256" key="2">
    <source>
        <dbReference type="SAM" id="Phobius"/>
    </source>
</evidence>
<feature type="region of interest" description="Disordered" evidence="1">
    <location>
        <begin position="120"/>
        <end position="149"/>
    </location>
</feature>
<reference evidence="3" key="1">
    <citation type="journal article" date="2023" name="IScience">
        <title>Live-bearing cockroach genome reveals convergent evolutionary mechanisms linked to viviparity in insects and beyond.</title>
        <authorList>
            <person name="Fouks B."/>
            <person name="Harrison M.C."/>
            <person name="Mikhailova A.A."/>
            <person name="Marchal E."/>
            <person name="English S."/>
            <person name="Carruthers M."/>
            <person name="Jennings E.C."/>
            <person name="Chiamaka E.L."/>
            <person name="Frigard R.A."/>
            <person name="Pippel M."/>
            <person name="Attardo G.M."/>
            <person name="Benoit J.B."/>
            <person name="Bornberg-Bauer E."/>
            <person name="Tobe S.S."/>
        </authorList>
    </citation>
    <scope>NUCLEOTIDE SEQUENCE</scope>
    <source>
        <strain evidence="3">Stay&amp;Tobe</strain>
    </source>
</reference>
<comment type="caution">
    <text evidence="3">The sequence shown here is derived from an EMBL/GenBank/DDBJ whole genome shotgun (WGS) entry which is preliminary data.</text>
</comment>
<evidence type="ECO:0000313" key="3">
    <source>
        <dbReference type="EMBL" id="KAJ9593053.1"/>
    </source>
</evidence>
<keyword evidence="2" id="KW-1133">Transmembrane helix</keyword>
<gene>
    <name evidence="3" type="ORF">L9F63_027705</name>
</gene>
<feature type="compositionally biased region" description="Basic and acidic residues" evidence="1">
    <location>
        <begin position="129"/>
        <end position="149"/>
    </location>
</feature>
<feature type="non-terminal residue" evidence="3">
    <location>
        <position position="1"/>
    </location>
</feature>
<dbReference type="EMBL" id="JASPKZ010003742">
    <property type="protein sequence ID" value="KAJ9593053.1"/>
    <property type="molecule type" value="Genomic_DNA"/>
</dbReference>
<protein>
    <submittedName>
        <fullName evidence="3">Uncharacterized protein</fullName>
    </submittedName>
</protein>
<dbReference type="Proteomes" id="UP001233999">
    <property type="component" value="Unassembled WGS sequence"/>
</dbReference>
<organism evidence="3 4">
    <name type="scientific">Diploptera punctata</name>
    <name type="common">Pacific beetle cockroach</name>
    <dbReference type="NCBI Taxonomy" id="6984"/>
    <lineage>
        <taxon>Eukaryota</taxon>
        <taxon>Metazoa</taxon>
        <taxon>Ecdysozoa</taxon>
        <taxon>Arthropoda</taxon>
        <taxon>Hexapoda</taxon>
        <taxon>Insecta</taxon>
        <taxon>Pterygota</taxon>
        <taxon>Neoptera</taxon>
        <taxon>Polyneoptera</taxon>
        <taxon>Dictyoptera</taxon>
        <taxon>Blattodea</taxon>
        <taxon>Blaberoidea</taxon>
        <taxon>Blaberidae</taxon>
        <taxon>Diplopterinae</taxon>
        <taxon>Diploptera</taxon>
    </lineage>
</organism>
<keyword evidence="2" id="KW-0812">Transmembrane</keyword>
<evidence type="ECO:0000256" key="1">
    <source>
        <dbReference type="SAM" id="MobiDB-lite"/>
    </source>
</evidence>
<sequence length="173" mass="19258">KLGRNLCGLFFNCGVRYVNVLAVAWCLFYLMKAAGNLAVCFGRLKQMVLKKWKILHKYIVYETFFLTGVAVGVSHARRDGRRGVAVGVTVCLLHCRRERVQCSRRPSGGRALTGLVQQMPRAAGSVARRSPERRDPLDPLRSKAREKTAEWPSLAGGRLFGLSDVLAGVRRQS</sequence>
<accession>A0AAD8EJZ9</accession>
<evidence type="ECO:0000313" key="4">
    <source>
        <dbReference type="Proteomes" id="UP001233999"/>
    </source>
</evidence>
<dbReference type="AlphaFoldDB" id="A0AAD8EJZ9"/>
<keyword evidence="4" id="KW-1185">Reference proteome</keyword>